<keyword evidence="4 11" id="KW-0001">2Fe-2S</keyword>
<dbReference type="InterPro" id="IPR050353">
    <property type="entry name" value="PyrK_electron_transfer"/>
</dbReference>
<gene>
    <name evidence="11" type="primary">pyrK</name>
    <name evidence="13" type="ORF">FLB61_09040</name>
</gene>
<evidence type="ECO:0000256" key="5">
    <source>
        <dbReference type="ARBA" id="ARBA00022723"/>
    </source>
</evidence>
<protein>
    <recommendedName>
        <fullName evidence="11">Dihydroorotate dehydrogenase B (NAD(+)), electron transfer subunit</fullName>
    </recommendedName>
    <alternativeName>
        <fullName evidence="11">Dihydroorotate oxidase B, electron transfer subunit</fullName>
    </alternativeName>
</protein>
<dbReference type="Gene3D" id="2.40.30.10">
    <property type="entry name" value="Translation factors"/>
    <property type="match status" value="1"/>
</dbReference>
<comment type="pathway">
    <text evidence="11">Pyrimidine metabolism; UMP biosynthesis via de novo pathway; orotate from (S)-dihydroorotate (NAD(+) route): step 1/1.</text>
</comment>
<accession>A0ABS7L8E5</accession>
<reference evidence="13 14" key="1">
    <citation type="journal article" date="2020" name="New Microbes New Infect">
        <title>Sellimonas caecigallum sp. nov., description and genome sequence of a new member of the Sellimonas genus isolated from the cecum of feral chicken.</title>
        <authorList>
            <person name="Wongkuna S."/>
            <person name="Ghimire S."/>
            <person name="Antony L."/>
            <person name="Chankhamhaengdecha S."/>
            <person name="Janvilisri T."/>
            <person name="Scaria J."/>
        </authorList>
    </citation>
    <scope>NUCLEOTIDE SEQUENCE [LARGE SCALE GENOMIC DNA]</scope>
    <source>
        <strain evidence="13 14">SW451</strain>
    </source>
</reference>
<name>A0ABS7L8E5_9FIRM</name>
<evidence type="ECO:0000256" key="10">
    <source>
        <dbReference type="ARBA" id="ARBA00023014"/>
    </source>
</evidence>
<dbReference type="HAMAP" id="MF_01211">
    <property type="entry name" value="DHODB_Fe_S_bind"/>
    <property type="match status" value="1"/>
</dbReference>
<keyword evidence="5 11" id="KW-0479">Metal-binding</keyword>
<feature type="binding site" evidence="11">
    <location>
        <begin position="70"/>
        <end position="72"/>
    </location>
    <ligand>
        <name>FAD</name>
        <dbReference type="ChEBI" id="CHEBI:57692"/>
    </ligand>
</feature>
<evidence type="ECO:0000259" key="12">
    <source>
        <dbReference type="PROSITE" id="PS51384"/>
    </source>
</evidence>
<evidence type="ECO:0000256" key="7">
    <source>
        <dbReference type="ARBA" id="ARBA00022975"/>
    </source>
</evidence>
<evidence type="ECO:0000256" key="9">
    <source>
        <dbReference type="ARBA" id="ARBA00023004"/>
    </source>
</evidence>
<feature type="binding site" evidence="11">
    <location>
        <position position="228"/>
    </location>
    <ligand>
        <name>[2Fe-2S] cluster</name>
        <dbReference type="ChEBI" id="CHEBI:190135"/>
    </ligand>
</feature>
<dbReference type="CDD" id="cd06218">
    <property type="entry name" value="DHOD_e_trans"/>
    <property type="match status" value="1"/>
</dbReference>
<keyword evidence="2 11" id="KW-0813">Transport</keyword>
<dbReference type="Gene3D" id="2.10.240.10">
    <property type="entry name" value="Dihydroorotate dehydrogenase, electron transfer subunit"/>
    <property type="match status" value="1"/>
</dbReference>
<dbReference type="Pfam" id="PF00970">
    <property type="entry name" value="FAD_binding_6"/>
    <property type="match status" value="1"/>
</dbReference>
<organism evidence="13 14">
    <name type="scientific">Sellimonas caecigallum</name>
    <dbReference type="NCBI Taxonomy" id="2592333"/>
    <lineage>
        <taxon>Bacteria</taxon>
        <taxon>Bacillati</taxon>
        <taxon>Bacillota</taxon>
        <taxon>Clostridia</taxon>
        <taxon>Lachnospirales</taxon>
        <taxon>Lachnospiraceae</taxon>
        <taxon>Sellimonas</taxon>
    </lineage>
</organism>
<dbReference type="Proteomes" id="UP000779049">
    <property type="component" value="Unassembled WGS sequence"/>
</dbReference>
<evidence type="ECO:0000313" key="13">
    <source>
        <dbReference type="EMBL" id="MBY0759228.1"/>
    </source>
</evidence>
<keyword evidence="3 11" id="KW-0285">Flavoprotein</keyword>
<dbReference type="InterPro" id="IPR017927">
    <property type="entry name" value="FAD-bd_FR_type"/>
</dbReference>
<sequence length="260" mass="28337">MAEREKELAVVSSQEQLADGIFSMWLKTKASQNAVPGQFISMYTNDGTKLLPRPISICEIDKEKGMLRVVYRVTGEHTGTEEFSRMKEGDTLPVIGPLGNGFPLEAARGKKAFLMGGGIGVPPILELAKQLDCEKQIIVGYRDAQTFLREEFEANGSVYISTEDGSVGTKGNVMDAIRENDITADVIYACGPTPMLRAIKSYAEEKGIPCYISLEERMACGIGACLACVCKTKGVDHHSHVHNARICKDGPVFLSTEVEL</sequence>
<dbReference type="SUPFAM" id="SSF63380">
    <property type="entry name" value="Riboflavin synthase domain-like"/>
    <property type="match status" value="1"/>
</dbReference>
<feature type="binding site" evidence="11">
    <location>
        <position position="247"/>
    </location>
    <ligand>
        <name>[2Fe-2S] cluster</name>
        <dbReference type="ChEBI" id="CHEBI:190135"/>
    </ligand>
</feature>
<evidence type="ECO:0000256" key="11">
    <source>
        <dbReference type="HAMAP-Rule" id="MF_01211"/>
    </source>
</evidence>
<dbReference type="Gene3D" id="3.40.50.80">
    <property type="entry name" value="Nucleotide-binding domain of ferredoxin-NADP reductase (FNR) module"/>
    <property type="match status" value="1"/>
</dbReference>
<dbReference type="InterPro" id="IPR017938">
    <property type="entry name" value="Riboflavin_synthase-like_b-brl"/>
</dbReference>
<evidence type="ECO:0000256" key="4">
    <source>
        <dbReference type="ARBA" id="ARBA00022714"/>
    </source>
</evidence>
<dbReference type="PROSITE" id="PS51384">
    <property type="entry name" value="FAD_FR"/>
    <property type="match status" value="1"/>
</dbReference>
<keyword evidence="7 11" id="KW-0665">Pyrimidine biosynthesis</keyword>
<dbReference type="PRINTS" id="PR00409">
    <property type="entry name" value="PHDIOXRDTASE"/>
</dbReference>
<comment type="function">
    <text evidence="11">Responsible for channeling the electrons from the oxidation of dihydroorotate from the FMN redox center in the PyrD type B subunit to the ultimate electron acceptor NAD(+).</text>
</comment>
<dbReference type="PIRSF" id="PIRSF006816">
    <property type="entry name" value="Cyc3_hyd_g"/>
    <property type="match status" value="1"/>
</dbReference>
<feature type="binding site" evidence="11">
    <location>
        <position position="225"/>
    </location>
    <ligand>
        <name>[2Fe-2S] cluster</name>
        <dbReference type="ChEBI" id="CHEBI:190135"/>
    </ligand>
</feature>
<evidence type="ECO:0000256" key="1">
    <source>
        <dbReference type="ARBA" id="ARBA00006422"/>
    </source>
</evidence>
<comment type="cofactor">
    <cofactor evidence="11">
        <name>[2Fe-2S] cluster</name>
        <dbReference type="ChEBI" id="CHEBI:190135"/>
    </cofactor>
    <text evidence="11">Binds 1 [2Fe-2S] cluster per subunit.</text>
</comment>
<dbReference type="EMBL" id="VIRV01000012">
    <property type="protein sequence ID" value="MBY0759228.1"/>
    <property type="molecule type" value="Genomic_DNA"/>
</dbReference>
<keyword evidence="14" id="KW-1185">Reference proteome</keyword>
<dbReference type="PANTHER" id="PTHR43513:SF3">
    <property type="entry name" value="DIHYDROOROTATE DEHYDROGENASE B (NAD(+)), ELECTRON TRANSFER SUBUNIT-RELATED"/>
    <property type="match status" value="1"/>
</dbReference>
<keyword evidence="10 11" id="KW-0411">Iron-sulfur</keyword>
<dbReference type="InterPro" id="IPR023455">
    <property type="entry name" value="Dihydroorotate_DHASE_ETsu"/>
</dbReference>
<evidence type="ECO:0000256" key="6">
    <source>
        <dbReference type="ARBA" id="ARBA00022827"/>
    </source>
</evidence>
<comment type="subunit">
    <text evidence="11">Heterotetramer of 2 PyrK and 2 PyrD type B subunits.</text>
</comment>
<dbReference type="InterPro" id="IPR008333">
    <property type="entry name" value="Cbr1-like_FAD-bd_dom"/>
</dbReference>
<dbReference type="RefSeq" id="WP_087211987.1">
    <property type="nucleotide sequence ID" value="NZ_CP173660.1"/>
</dbReference>
<feature type="binding site" evidence="11">
    <location>
        <begin position="53"/>
        <end position="56"/>
    </location>
    <ligand>
        <name>FAD</name>
        <dbReference type="ChEBI" id="CHEBI:57692"/>
    </ligand>
</feature>
<keyword evidence="8 11" id="KW-0249">Electron transport</keyword>
<feature type="binding site" evidence="11">
    <location>
        <begin position="79"/>
        <end position="80"/>
    </location>
    <ligand>
        <name>FAD</name>
        <dbReference type="ChEBI" id="CHEBI:57692"/>
    </ligand>
</feature>
<keyword evidence="9 11" id="KW-0408">Iron</keyword>
<comment type="cofactor">
    <cofactor evidence="11">
        <name>FAD</name>
        <dbReference type="ChEBI" id="CHEBI:57692"/>
    </cofactor>
    <text evidence="11">Binds 1 FAD per subunit.</text>
</comment>
<dbReference type="PANTHER" id="PTHR43513">
    <property type="entry name" value="DIHYDROOROTATE DEHYDROGENASE B (NAD(+)), ELECTRON TRANSFER SUBUNIT"/>
    <property type="match status" value="1"/>
</dbReference>
<evidence type="ECO:0000256" key="8">
    <source>
        <dbReference type="ARBA" id="ARBA00022982"/>
    </source>
</evidence>
<proteinExistence type="inferred from homology"/>
<dbReference type="InterPro" id="IPR037117">
    <property type="entry name" value="Dihydroorotate_DH_ele_sf"/>
</dbReference>
<evidence type="ECO:0000256" key="2">
    <source>
        <dbReference type="ARBA" id="ARBA00022448"/>
    </source>
</evidence>
<evidence type="ECO:0000313" key="14">
    <source>
        <dbReference type="Proteomes" id="UP000779049"/>
    </source>
</evidence>
<dbReference type="InterPro" id="IPR039261">
    <property type="entry name" value="FNR_nucleotide-bd"/>
</dbReference>
<comment type="similarity">
    <text evidence="1 11">Belongs to the PyrK family.</text>
</comment>
<evidence type="ECO:0000256" key="3">
    <source>
        <dbReference type="ARBA" id="ARBA00022630"/>
    </source>
</evidence>
<dbReference type="SUPFAM" id="SSF52343">
    <property type="entry name" value="Ferredoxin reductase-like, C-terminal NADP-linked domain"/>
    <property type="match status" value="1"/>
</dbReference>
<feature type="domain" description="FAD-binding FR-type" evidence="12">
    <location>
        <begin position="4"/>
        <end position="104"/>
    </location>
</feature>
<dbReference type="InterPro" id="IPR019480">
    <property type="entry name" value="Dihydroorotate_DH_Fe-S-bd"/>
</dbReference>
<dbReference type="InterPro" id="IPR012165">
    <property type="entry name" value="Cyt_c3_hydrogenase_gsu"/>
</dbReference>
<comment type="caution">
    <text evidence="13">The sequence shown here is derived from an EMBL/GenBank/DDBJ whole genome shotgun (WGS) entry which is preliminary data.</text>
</comment>
<dbReference type="Pfam" id="PF10418">
    <property type="entry name" value="DHODB_Fe-S_bind"/>
    <property type="match status" value="1"/>
</dbReference>
<feature type="binding site" evidence="11">
    <location>
        <position position="220"/>
    </location>
    <ligand>
        <name>[2Fe-2S] cluster</name>
        <dbReference type="ChEBI" id="CHEBI:190135"/>
    </ligand>
</feature>
<keyword evidence="6 11" id="KW-0274">FAD</keyword>